<dbReference type="AlphaFoldDB" id="A0A2P6U454"/>
<gene>
    <name evidence="4" type="ORF">C2E21_0088</name>
</gene>
<dbReference type="PANTHER" id="PTHR47698:SF2">
    <property type="entry name" value="FATTY-ACID-BINDING PROTEIN 3, CHLOROPLASTIC"/>
    <property type="match status" value="1"/>
</dbReference>
<proteinExistence type="inferred from homology"/>
<organism evidence="4 5">
    <name type="scientific">Chlorella sorokiniana</name>
    <name type="common">Freshwater green alga</name>
    <dbReference type="NCBI Taxonomy" id="3076"/>
    <lineage>
        <taxon>Eukaryota</taxon>
        <taxon>Viridiplantae</taxon>
        <taxon>Chlorophyta</taxon>
        <taxon>core chlorophytes</taxon>
        <taxon>Trebouxiophyceae</taxon>
        <taxon>Chlorellales</taxon>
        <taxon>Chlorellaceae</taxon>
        <taxon>Chlorella clade</taxon>
        <taxon>Chlorella</taxon>
    </lineage>
</organism>
<dbReference type="Pfam" id="PF02431">
    <property type="entry name" value="Chalcone"/>
    <property type="match status" value="1"/>
</dbReference>
<dbReference type="Gene3D" id="3.50.70.10">
    <property type="match status" value="1"/>
</dbReference>
<accession>A0A2P6U454</accession>
<dbReference type="Gene3D" id="1.10.890.20">
    <property type="match status" value="1"/>
</dbReference>
<keyword evidence="4" id="KW-0413">Isomerase</keyword>
<comment type="similarity">
    <text evidence="1 2">Belongs to the chalcone isomerase family.</text>
</comment>
<dbReference type="PANTHER" id="PTHR47698">
    <property type="entry name" value="FATTY-ACID-BINDING PROTEIN 3, CHLOROPLASTIC"/>
    <property type="match status" value="1"/>
</dbReference>
<evidence type="ECO:0000313" key="5">
    <source>
        <dbReference type="Proteomes" id="UP000239899"/>
    </source>
</evidence>
<reference evidence="4 5" key="1">
    <citation type="journal article" date="2018" name="Plant J.">
        <title>Genome sequences of Chlorella sorokiniana UTEX 1602 and Micractinium conductrix SAG 241.80: implications to maltose excretion by a green alga.</title>
        <authorList>
            <person name="Arriola M.B."/>
            <person name="Velmurugan N."/>
            <person name="Zhang Y."/>
            <person name="Plunkett M.H."/>
            <person name="Hondzo H."/>
            <person name="Barney B.M."/>
        </authorList>
    </citation>
    <scope>NUCLEOTIDE SEQUENCE [LARGE SCALE GENOMIC DNA]</scope>
    <source>
        <strain evidence="5">UTEX 1602</strain>
    </source>
</reference>
<evidence type="ECO:0000256" key="1">
    <source>
        <dbReference type="ARBA" id="ARBA00007166"/>
    </source>
</evidence>
<dbReference type="OrthoDB" id="18193at2759"/>
<feature type="domain" description="Chalcone isomerase" evidence="3">
    <location>
        <begin position="68"/>
        <end position="239"/>
    </location>
</feature>
<dbReference type="InterPro" id="IPR036298">
    <property type="entry name" value="Chalcone_isomerase_sf"/>
</dbReference>
<comment type="caution">
    <text evidence="4">The sequence shown here is derived from an EMBL/GenBank/DDBJ whole genome shotgun (WGS) entry which is preliminary data.</text>
</comment>
<dbReference type="InterPro" id="IPR016087">
    <property type="entry name" value="Chalcone_isomerase"/>
</dbReference>
<sequence>MAPAAALPRGAAAFLGSSAALTASMQRRPMQRAVPLAATASLTYREAASGIEFPLVQRLWLGEEMRCVGAGCRSKKIAFIGVKVYAVALYVEAEKMARELGVRNRGGFFEGDDDFCQALVDGGCVKALQLQLCRDVEGAQFVEALEEALAPRMRLMGDTKSLDAFKSFFLDKKLAKDTNVILMYRTDGALDVALRPGRVDWSTIVADLSVPSPGLCRGLFEIYMGSESVVPDARKEWAAGARKLLESDDIRRQTRKGGSG</sequence>
<evidence type="ECO:0000259" key="3">
    <source>
        <dbReference type="Pfam" id="PF02431"/>
    </source>
</evidence>
<dbReference type="GO" id="GO:0016872">
    <property type="term" value="F:intramolecular lyase activity"/>
    <property type="evidence" value="ECO:0007669"/>
    <property type="project" value="InterPro"/>
</dbReference>
<dbReference type="SUPFAM" id="SSF54626">
    <property type="entry name" value="Chalcone isomerase"/>
    <property type="match status" value="1"/>
</dbReference>
<dbReference type="InterPro" id="IPR016089">
    <property type="entry name" value="Chalcone_isomerase_bundle_sf"/>
</dbReference>
<keyword evidence="5" id="KW-1185">Reference proteome</keyword>
<evidence type="ECO:0000313" key="4">
    <source>
        <dbReference type="EMBL" id="PRW61098.1"/>
    </source>
</evidence>
<protein>
    <recommendedName>
        <fullName evidence="2">Chalcone-flavonone isomerase family protein</fullName>
    </recommendedName>
</protein>
<evidence type="ECO:0000256" key="2">
    <source>
        <dbReference type="RuleBase" id="RU361158"/>
    </source>
</evidence>
<dbReference type="Proteomes" id="UP000239899">
    <property type="component" value="Unassembled WGS sequence"/>
</dbReference>
<dbReference type="InterPro" id="IPR016088">
    <property type="entry name" value="Chalcone_isomerase_3-sand"/>
</dbReference>
<dbReference type="EMBL" id="LHPG02000001">
    <property type="protein sequence ID" value="PRW61098.1"/>
    <property type="molecule type" value="Genomic_DNA"/>
</dbReference>
<name>A0A2P6U454_CHLSO</name>